<reference evidence="2" key="2">
    <citation type="submission" date="2006-01" db="EMBL/GenBank/DDBJ databases">
        <authorList>
            <person name="Genoscope"/>
        </authorList>
    </citation>
    <scope>NUCLEOTIDE SEQUENCE</scope>
</reference>
<dbReference type="Pfam" id="PF12917">
    <property type="entry name" value="YfbR-like"/>
    <property type="match status" value="1"/>
</dbReference>
<feature type="domain" description="HD" evidence="1">
    <location>
        <begin position="198"/>
        <end position="377"/>
    </location>
</feature>
<dbReference type="AlphaFoldDB" id="Q1PYF0"/>
<dbReference type="Gene3D" id="1.10.3210.10">
    <property type="entry name" value="Hypothetical protein af1432"/>
    <property type="match status" value="2"/>
</dbReference>
<evidence type="ECO:0000313" key="3">
    <source>
        <dbReference type="EMBL" id="QII10544.1"/>
    </source>
</evidence>
<protein>
    <recommendedName>
        <fullName evidence="1">HD domain-containing protein</fullName>
    </recommendedName>
</protein>
<dbReference type="Proteomes" id="UP000501926">
    <property type="component" value="Chromosome"/>
</dbReference>
<sequence>MLRRELALQLFEAFSMQRWNDMIRPVELTEMDKHAHKMIIAYCLGKYEEEKGRQVNWDTIITGGIFELLRRIVISDIKSPIYRKIKKLHPDVFRQLNKWVYEQLKPMFEGLPKEMNTELKHYLFDTNKGDDLTKKILEASHIYSSFWEFQIIQKVHPSGYKIEEIERVLKNDLEPFLDLAGMRKIICKGKILNFVDLCGQLRFQIRWSQTPRLPKTSVLGHMLLVAIFCYLFAREVNACSKRLYNNFFSALFHDLPEAMTRDILSPIKRSVEGMPEAISKIEEELAEKEISPLLEEGWFEEIKYFTRNEYESKIKIKGRVKHVTTEKINEKYNSDGYAPIDGEFIKIADDLSAYLEAYTANDLGLNSKHLQDGRRKIEEKYKDSTIAGISIEALFAAFAM</sequence>
<reference evidence="3 4" key="3">
    <citation type="submission" date="2020-02" db="EMBL/GenBank/DDBJ databases">
        <title>Newly sequenced genome of strain CSTR1 showed variability in Candidatus Kuenenia stuttgartiensis genomes.</title>
        <authorList>
            <person name="Ding C."/>
            <person name="Adrian L."/>
        </authorList>
    </citation>
    <scope>NUCLEOTIDE SEQUENCE [LARGE SCALE GENOMIC DNA]</scope>
    <source>
        <strain evidence="3 4">CSTR1</strain>
    </source>
</reference>
<dbReference type="Pfam" id="PF13023">
    <property type="entry name" value="HD_3"/>
    <property type="match status" value="1"/>
</dbReference>
<name>Q1PYF0_KUEST</name>
<evidence type="ECO:0000313" key="4">
    <source>
        <dbReference type="Proteomes" id="UP000501926"/>
    </source>
</evidence>
<dbReference type="SUPFAM" id="SSF109604">
    <property type="entry name" value="HD-domain/PDEase-like"/>
    <property type="match status" value="2"/>
</dbReference>
<dbReference type="EMBL" id="CP049055">
    <property type="protein sequence ID" value="QII10544.1"/>
    <property type="molecule type" value="Genomic_DNA"/>
</dbReference>
<proteinExistence type="predicted"/>
<dbReference type="RefSeq" id="WP_164994587.1">
    <property type="nucleotide sequence ID" value="NZ_CP049055.1"/>
</dbReference>
<gene>
    <name evidence="3" type="ORF">KsCSTR_11650</name>
    <name evidence="2" type="ORF">kustd1355</name>
</gene>
<organism evidence="2">
    <name type="scientific">Kuenenia stuttgartiensis</name>
    <dbReference type="NCBI Taxonomy" id="174633"/>
    <lineage>
        <taxon>Bacteria</taxon>
        <taxon>Pseudomonadati</taxon>
        <taxon>Planctomycetota</taxon>
        <taxon>Candidatus Brocadiia</taxon>
        <taxon>Candidatus Brocadiales</taxon>
        <taxon>Candidatus Brocadiaceae</taxon>
        <taxon>Candidatus Kuenenia</taxon>
    </lineage>
</organism>
<reference evidence="2" key="1">
    <citation type="journal article" date="2006" name="Nature">
        <title>Deciphering the evolution and metabolism of an anammox bacterium from a community genome.</title>
        <authorList>
            <person name="Strous M."/>
            <person name="Pelletier E."/>
            <person name="Mangenot S."/>
            <person name="Rattei T."/>
            <person name="Lehner A."/>
            <person name="Taylor M.W."/>
            <person name="Horn M."/>
            <person name="Daims H."/>
            <person name="Bartol-Mavel D."/>
            <person name="Wincker P."/>
            <person name="Barbe V."/>
            <person name="Fonknechten N."/>
            <person name="Vallenet D."/>
            <person name="Segurens B."/>
            <person name="Schenowitz-Truong C."/>
            <person name="Medigue C."/>
            <person name="Collingro A."/>
            <person name="Snel B."/>
            <person name="Dutilh B.E."/>
            <person name="OpDenCamp H.J.M."/>
            <person name="vanDerDrift C."/>
            <person name="Cirpus I."/>
            <person name="vanDePas-Schoonen K.T."/>
            <person name="Harhangi H.R."/>
            <person name="vanNiftrik L."/>
            <person name="Schmid M."/>
            <person name="Keltjens J."/>
            <person name="vanDeVossenberg J."/>
            <person name="Kartal B."/>
            <person name="Meier H."/>
            <person name="Frishman D."/>
            <person name="Huynen M.A."/>
            <person name="Mewes H."/>
            <person name="Weissenbach J."/>
            <person name="Jetten M.S.M."/>
            <person name="Wagner M."/>
            <person name="LePaslier D."/>
        </authorList>
    </citation>
    <scope>NUCLEOTIDE SEQUENCE</scope>
</reference>
<dbReference type="EMBL" id="CT573072">
    <property type="protein sequence ID" value="CAJ72100.1"/>
    <property type="molecule type" value="Genomic_DNA"/>
</dbReference>
<dbReference type="InterPro" id="IPR006674">
    <property type="entry name" value="HD_domain"/>
</dbReference>
<evidence type="ECO:0000259" key="1">
    <source>
        <dbReference type="Pfam" id="PF13023"/>
    </source>
</evidence>
<accession>Q1PYF0</accession>
<evidence type="ECO:0000313" key="2">
    <source>
        <dbReference type="EMBL" id="CAJ72100.1"/>
    </source>
</evidence>